<feature type="region of interest" description="Disordered" evidence="1">
    <location>
        <begin position="405"/>
        <end position="479"/>
    </location>
</feature>
<dbReference type="WBParaSite" id="SSLN_0000666001-mRNA-1">
    <property type="protein sequence ID" value="SSLN_0000666001-mRNA-1"/>
    <property type="gene ID" value="SSLN_0000666001"/>
</dbReference>
<sequence>MTKQLLESAPTSEEDVQPLSEIMCNCELCYARLCVSAKQTVEEESTYDPCLVDNFNLTLPSKSSISCMPFPCAFAGCPNSRDMCVPKNFQLTRLPYNVAGIDNFLHVHPPPEWLQRYKMASQTACEGEFWMTAMSPSPQLYLSKDSVLHLRISAYVALERSGTAFRLINYRNNSALALSENGEYGFAYHYNCRGLINMHHEKLSITFDKDRQILLRTEKPSFVKKENEYYRLTSHHWTQCRPVLMDFFDRDKTPEILKKSGPDKAIDEAKLTDLINSSVMQKDAAGLTSDARIETRLNGDVTLSWMYGEQINSLVVSPLTGGVSLSARNLEIIATAKNDIYIAFADFFVHTRSQQMTVSSGAISGRGAYSKSHPCLLKLTSTTPENQMSDVRQFCSYMYNEHHGHQGASTPAAVSGGGQRHGGPHAGGTAPGSQFHGETPTPSGGRASEDPRRSRHSSSDVVTLSESPAKEYSSTETRK</sequence>
<name>A0A183SQF6_SCHSO</name>
<feature type="compositionally biased region" description="Polar residues" evidence="1">
    <location>
        <begin position="459"/>
        <end position="479"/>
    </location>
</feature>
<dbReference type="Proteomes" id="UP000275846">
    <property type="component" value="Unassembled WGS sequence"/>
</dbReference>
<dbReference type="AlphaFoldDB" id="A0A183SQF6"/>
<dbReference type="EMBL" id="UYSU01033696">
    <property type="protein sequence ID" value="VDL92839.1"/>
    <property type="molecule type" value="Genomic_DNA"/>
</dbReference>
<organism evidence="4">
    <name type="scientific">Schistocephalus solidus</name>
    <name type="common">Tapeworm</name>
    <dbReference type="NCBI Taxonomy" id="70667"/>
    <lineage>
        <taxon>Eukaryota</taxon>
        <taxon>Metazoa</taxon>
        <taxon>Spiralia</taxon>
        <taxon>Lophotrochozoa</taxon>
        <taxon>Platyhelminthes</taxon>
        <taxon>Cestoda</taxon>
        <taxon>Eucestoda</taxon>
        <taxon>Diphyllobothriidea</taxon>
        <taxon>Diphyllobothriidae</taxon>
        <taxon>Schistocephalus</taxon>
    </lineage>
</organism>
<gene>
    <name evidence="2" type="ORF">SSLN_LOCUS6454</name>
</gene>
<feature type="compositionally biased region" description="Gly residues" evidence="1">
    <location>
        <begin position="415"/>
        <end position="430"/>
    </location>
</feature>
<keyword evidence="3" id="KW-1185">Reference proteome</keyword>
<evidence type="ECO:0000313" key="4">
    <source>
        <dbReference type="WBParaSite" id="SSLN_0000666001-mRNA-1"/>
    </source>
</evidence>
<reference evidence="4" key="1">
    <citation type="submission" date="2016-06" db="UniProtKB">
        <authorList>
            <consortium name="WormBaseParasite"/>
        </authorList>
    </citation>
    <scope>IDENTIFICATION</scope>
</reference>
<evidence type="ECO:0000256" key="1">
    <source>
        <dbReference type="SAM" id="MobiDB-lite"/>
    </source>
</evidence>
<protein>
    <submittedName>
        <fullName evidence="2 4">Uncharacterized protein</fullName>
    </submittedName>
</protein>
<evidence type="ECO:0000313" key="3">
    <source>
        <dbReference type="Proteomes" id="UP000275846"/>
    </source>
</evidence>
<evidence type="ECO:0000313" key="2">
    <source>
        <dbReference type="EMBL" id="VDL92839.1"/>
    </source>
</evidence>
<accession>A0A183SQF6</accession>
<dbReference type="OrthoDB" id="6230928at2759"/>
<reference evidence="2 3" key="2">
    <citation type="submission" date="2018-11" db="EMBL/GenBank/DDBJ databases">
        <authorList>
            <consortium name="Pathogen Informatics"/>
        </authorList>
    </citation>
    <scope>NUCLEOTIDE SEQUENCE [LARGE SCALE GENOMIC DNA]</scope>
    <source>
        <strain evidence="2 3">NST_G2</strain>
    </source>
</reference>
<proteinExistence type="predicted"/>